<sequence>MMTRKPEEIAVIKWLDNKPVPMTSTVNGIEPQHSCMRWSSKEKCHLLVIGTQGKRKLNQLISGQITTVHRVEWMKKCDERLAE</sequence>
<gene>
    <name evidence="1" type="ORF">AAFF_G00026320</name>
</gene>
<evidence type="ECO:0000313" key="1">
    <source>
        <dbReference type="EMBL" id="KAJ8395924.1"/>
    </source>
</evidence>
<accession>A0AAD7WH80</accession>
<dbReference type="AlphaFoldDB" id="A0AAD7WH80"/>
<evidence type="ECO:0000313" key="2">
    <source>
        <dbReference type="Proteomes" id="UP001221898"/>
    </source>
</evidence>
<name>A0AAD7WH80_9TELE</name>
<reference evidence="1" key="1">
    <citation type="journal article" date="2023" name="Science">
        <title>Genome structures resolve the early diversification of teleost fishes.</title>
        <authorList>
            <person name="Parey E."/>
            <person name="Louis A."/>
            <person name="Montfort J."/>
            <person name="Bouchez O."/>
            <person name="Roques C."/>
            <person name="Iampietro C."/>
            <person name="Lluch J."/>
            <person name="Castinel A."/>
            <person name="Donnadieu C."/>
            <person name="Desvignes T."/>
            <person name="Floi Bucao C."/>
            <person name="Jouanno E."/>
            <person name="Wen M."/>
            <person name="Mejri S."/>
            <person name="Dirks R."/>
            <person name="Jansen H."/>
            <person name="Henkel C."/>
            <person name="Chen W.J."/>
            <person name="Zahm M."/>
            <person name="Cabau C."/>
            <person name="Klopp C."/>
            <person name="Thompson A.W."/>
            <person name="Robinson-Rechavi M."/>
            <person name="Braasch I."/>
            <person name="Lecointre G."/>
            <person name="Bobe J."/>
            <person name="Postlethwait J.H."/>
            <person name="Berthelot C."/>
            <person name="Roest Crollius H."/>
            <person name="Guiguen Y."/>
        </authorList>
    </citation>
    <scope>NUCLEOTIDE SEQUENCE</scope>
    <source>
        <strain evidence="1">NC1722</strain>
    </source>
</reference>
<keyword evidence="2" id="KW-1185">Reference proteome</keyword>
<dbReference type="EMBL" id="JAINUG010000111">
    <property type="protein sequence ID" value="KAJ8395924.1"/>
    <property type="molecule type" value="Genomic_DNA"/>
</dbReference>
<protein>
    <submittedName>
        <fullName evidence="1">Uncharacterized protein</fullName>
    </submittedName>
</protein>
<comment type="caution">
    <text evidence="1">The sequence shown here is derived from an EMBL/GenBank/DDBJ whole genome shotgun (WGS) entry which is preliminary data.</text>
</comment>
<organism evidence="1 2">
    <name type="scientific">Aldrovandia affinis</name>
    <dbReference type="NCBI Taxonomy" id="143900"/>
    <lineage>
        <taxon>Eukaryota</taxon>
        <taxon>Metazoa</taxon>
        <taxon>Chordata</taxon>
        <taxon>Craniata</taxon>
        <taxon>Vertebrata</taxon>
        <taxon>Euteleostomi</taxon>
        <taxon>Actinopterygii</taxon>
        <taxon>Neopterygii</taxon>
        <taxon>Teleostei</taxon>
        <taxon>Notacanthiformes</taxon>
        <taxon>Halosauridae</taxon>
        <taxon>Aldrovandia</taxon>
    </lineage>
</organism>
<proteinExistence type="predicted"/>
<dbReference type="Proteomes" id="UP001221898">
    <property type="component" value="Unassembled WGS sequence"/>
</dbReference>